<dbReference type="EMBL" id="CAIIXF020000007">
    <property type="protein sequence ID" value="CAH1788225.1"/>
    <property type="molecule type" value="Genomic_DNA"/>
</dbReference>
<evidence type="ECO:0000313" key="2">
    <source>
        <dbReference type="EMBL" id="CAH1788225.1"/>
    </source>
</evidence>
<evidence type="ECO:0000313" key="3">
    <source>
        <dbReference type="Proteomes" id="UP000749559"/>
    </source>
</evidence>
<protein>
    <submittedName>
        <fullName evidence="2">Uncharacterized protein</fullName>
    </submittedName>
</protein>
<dbReference type="AlphaFoldDB" id="A0A8J1UKN8"/>
<feature type="region of interest" description="Disordered" evidence="1">
    <location>
        <begin position="1"/>
        <end position="30"/>
    </location>
</feature>
<reference evidence="2" key="1">
    <citation type="submission" date="2022-03" db="EMBL/GenBank/DDBJ databases">
        <authorList>
            <person name="Martin C."/>
        </authorList>
    </citation>
    <scope>NUCLEOTIDE SEQUENCE</scope>
</reference>
<proteinExistence type="predicted"/>
<feature type="non-terminal residue" evidence="2">
    <location>
        <position position="1"/>
    </location>
</feature>
<dbReference type="Proteomes" id="UP000749559">
    <property type="component" value="Unassembled WGS sequence"/>
</dbReference>
<comment type="caution">
    <text evidence="2">The sequence shown here is derived from an EMBL/GenBank/DDBJ whole genome shotgun (WGS) entry which is preliminary data.</text>
</comment>
<organism evidence="2 3">
    <name type="scientific">Owenia fusiformis</name>
    <name type="common">Polychaete worm</name>
    <dbReference type="NCBI Taxonomy" id="6347"/>
    <lineage>
        <taxon>Eukaryota</taxon>
        <taxon>Metazoa</taxon>
        <taxon>Spiralia</taxon>
        <taxon>Lophotrochozoa</taxon>
        <taxon>Annelida</taxon>
        <taxon>Polychaeta</taxon>
        <taxon>Sedentaria</taxon>
        <taxon>Canalipalpata</taxon>
        <taxon>Sabellida</taxon>
        <taxon>Oweniida</taxon>
        <taxon>Oweniidae</taxon>
        <taxon>Owenia</taxon>
    </lineage>
</organism>
<feature type="compositionally biased region" description="Basic and acidic residues" evidence="1">
    <location>
        <begin position="12"/>
        <end position="30"/>
    </location>
</feature>
<accession>A0A8J1UKN8</accession>
<dbReference type="OrthoDB" id="6046730at2759"/>
<keyword evidence="3" id="KW-1185">Reference proteome</keyword>
<sequence>KLTTQTDDINQEDLRAYEEKHLKEKSGKNVKKDFEEKVEKNVKRITGDLTNNQNRTFNFEIKKKKTVESSTFLTICTTFSENEEMRFQVQNNTLLNWNFIKSKLKTNIVVYSNSTVHAENCKTFDCDILPVFPKMTISRRPMLREMLIDLEKHYESEFYGYCNGDILFNSIELEDTFQAILDFAEKNYISGYLILGSRYQVNFLQVSRNKWEFKKLKTGDEDEIMKLSNSSILDKHRGAYDFFFARKSGFPWSEVPPFVVSQPGFDSWLMVYANKMQIPVIDVTDTLTAIHQVGAVKQQETELYLNTHSHNHAVFWSSLSRANLSMFLSTCAMYKTILHYDEVMVVENTERDKDTCIYKWEIQIPDPNNTFYQQLGVLPYDV</sequence>
<gene>
    <name evidence="2" type="ORF">OFUS_LOCUS13794</name>
</gene>
<name>A0A8J1UKN8_OWEFU</name>
<evidence type="ECO:0000256" key="1">
    <source>
        <dbReference type="SAM" id="MobiDB-lite"/>
    </source>
</evidence>